<dbReference type="SMART" id="SM00028">
    <property type="entry name" value="TPR"/>
    <property type="match status" value="10"/>
</dbReference>
<dbReference type="SUPFAM" id="SSF52540">
    <property type="entry name" value="P-loop containing nucleoside triphosphate hydrolases"/>
    <property type="match status" value="1"/>
</dbReference>
<name>A0A2T2N0V3_CORCC</name>
<evidence type="ECO:0000313" key="3">
    <source>
        <dbReference type="EMBL" id="PSN59063.1"/>
    </source>
</evidence>
<reference evidence="3 4" key="1">
    <citation type="journal article" date="2018" name="Front. Microbiol.">
        <title>Genome-Wide Analysis of Corynespora cassiicola Leaf Fall Disease Putative Effectors.</title>
        <authorList>
            <person name="Lopez D."/>
            <person name="Ribeiro S."/>
            <person name="Label P."/>
            <person name="Fumanal B."/>
            <person name="Venisse J.S."/>
            <person name="Kohler A."/>
            <person name="de Oliveira R.R."/>
            <person name="Labutti K."/>
            <person name="Lipzen A."/>
            <person name="Lail K."/>
            <person name="Bauer D."/>
            <person name="Ohm R.A."/>
            <person name="Barry K.W."/>
            <person name="Spatafora J."/>
            <person name="Grigoriev I.V."/>
            <person name="Martin F.M."/>
            <person name="Pujade-Renaud V."/>
        </authorList>
    </citation>
    <scope>NUCLEOTIDE SEQUENCE [LARGE SCALE GENOMIC DNA]</scope>
    <source>
        <strain evidence="3 4">Philippines</strain>
    </source>
</reference>
<feature type="compositionally biased region" description="Acidic residues" evidence="1">
    <location>
        <begin position="370"/>
        <end position="384"/>
    </location>
</feature>
<dbReference type="EMBL" id="KZ678168">
    <property type="protein sequence ID" value="PSN59063.1"/>
    <property type="molecule type" value="Genomic_DNA"/>
</dbReference>
<feature type="domain" description="NACHT" evidence="2">
    <location>
        <begin position="83"/>
        <end position="247"/>
    </location>
</feature>
<feature type="region of interest" description="Disordered" evidence="1">
    <location>
        <begin position="1"/>
        <end position="55"/>
    </location>
</feature>
<accession>A0A2T2N0V3</accession>
<dbReference type="Pfam" id="PF13374">
    <property type="entry name" value="TPR_10"/>
    <property type="match status" value="3"/>
</dbReference>
<evidence type="ECO:0000256" key="1">
    <source>
        <dbReference type="SAM" id="MobiDB-lite"/>
    </source>
</evidence>
<dbReference type="Proteomes" id="UP000240883">
    <property type="component" value="Unassembled WGS sequence"/>
</dbReference>
<gene>
    <name evidence="3" type="ORF">BS50DRAFT_594954</name>
</gene>
<proteinExistence type="predicted"/>
<dbReference type="STRING" id="1448308.A0A2T2N0V3"/>
<dbReference type="Gene3D" id="3.40.50.300">
    <property type="entry name" value="P-loop containing nucleotide triphosphate hydrolases"/>
    <property type="match status" value="1"/>
</dbReference>
<dbReference type="InterPro" id="IPR019734">
    <property type="entry name" value="TPR_rpt"/>
</dbReference>
<dbReference type="PRINTS" id="PR00381">
    <property type="entry name" value="KINESINLIGHT"/>
</dbReference>
<dbReference type="InterPro" id="IPR053137">
    <property type="entry name" value="NLR-like"/>
</dbReference>
<dbReference type="InterPro" id="IPR027417">
    <property type="entry name" value="P-loop_NTPase"/>
</dbReference>
<dbReference type="AlphaFoldDB" id="A0A2T2N0V3"/>
<dbReference type="Pfam" id="PF13424">
    <property type="entry name" value="TPR_12"/>
    <property type="match status" value="4"/>
</dbReference>
<dbReference type="PANTHER" id="PTHR46082:SF6">
    <property type="entry name" value="AAA+ ATPASE DOMAIN-CONTAINING PROTEIN-RELATED"/>
    <property type="match status" value="1"/>
</dbReference>
<feature type="region of interest" description="Disordered" evidence="1">
    <location>
        <begin position="366"/>
        <end position="395"/>
    </location>
</feature>
<dbReference type="PANTHER" id="PTHR46082">
    <property type="entry name" value="ATP/GTP-BINDING PROTEIN-RELATED"/>
    <property type="match status" value="1"/>
</dbReference>
<evidence type="ECO:0000313" key="4">
    <source>
        <dbReference type="Proteomes" id="UP000240883"/>
    </source>
</evidence>
<dbReference type="Gene3D" id="1.25.40.10">
    <property type="entry name" value="Tetratricopeptide repeat domain"/>
    <property type="match status" value="3"/>
</dbReference>
<protein>
    <submittedName>
        <fullName evidence="3">TPR domain protein</fullName>
    </submittedName>
</protein>
<keyword evidence="4" id="KW-1185">Reference proteome</keyword>
<sequence length="968" mass="109227">MASASFGDGNRGLQAHTINGPVHAEFHPPPGSEPALTTVSERPETPPRPSAAIPFPRDADFIERGTILDEVHRRCAVAGSWAALVGLGGVGKSQLAIEYAYQTRERSAETWVLWVHASSAARFEQSYRDIADRVKMFGRKDPKADIFKLVHDWLCNSKERWLLVLDNVDDARFLVDIPIAERDGAADPRNTPKPLRSYIPQSERGSVLVTTRNKGAALRLVERRNIISVQPMNDVQASALFEKKLEKEEDPIDIDKLVEALEYMPLAIVQAAAYITQRASRCSVRQYLDEFRRSERKRTSLLIRDEGQLRRDWEAKNSILVTWQISFEHIQQTRPSAADLLSLMSFFDRQGIPADLLRGRAAQTGVIEQQEQEADDPSSGEEGDTTSQSSEGDNGFEDDVVALRNFCFISIERNSRNFEMHALVQLATRMWLNSNNQMGQEFPCGSFENRARCQALFPHVASIFGEKPAEEDLLQDWAQVLSNAGWYLWMKGQYKEAEGVARKAVETRESIAGHDAVLTLCSYQGKYEAAEAMNRRALEGREKALGNEHPDTLTSVSNLALVLRDQGKYDKAEKLIRQALERKKNALGEQHLSTLTSVSNLALVLRDQGKYDKAEKLILRVLEGRKKELGEQHPDTLTSISNLALVLRDQGKYDKAEKLNWRALEGREEELGEKHPSTLAGVSNLALVLRDQGKYDEAEKLIRRALEGYENELGDQHPDTLTSVDNLAGVLQYQEKYDEAEKLIQRALEGRKKELGEQHPDTLTSMSNLALVLRYQGKYGEAEKLNRRALEGSEKGLGAEHPDTLTSVSNLALVLRDQGKYEESEKLIRRALEWRENELGEQHPSTLTSVNNLALVLQYQGKYDETEKLIRRSLEGREKELGKDHPDTLTSVYCLAYLLHKQKQYVGALELYQRACDGYRQMLGSQHSKTIACLNYLSDMRREAEQEELGQSRTLVDNGKVAVREVSF</sequence>
<dbReference type="SUPFAM" id="SSF48452">
    <property type="entry name" value="TPR-like"/>
    <property type="match status" value="3"/>
</dbReference>
<dbReference type="OrthoDB" id="20872at2759"/>
<evidence type="ECO:0000259" key="2">
    <source>
        <dbReference type="Pfam" id="PF05729"/>
    </source>
</evidence>
<dbReference type="InterPro" id="IPR011990">
    <property type="entry name" value="TPR-like_helical_dom_sf"/>
</dbReference>
<dbReference type="InterPro" id="IPR007111">
    <property type="entry name" value="NACHT_NTPase"/>
</dbReference>
<dbReference type="Pfam" id="PF05729">
    <property type="entry name" value="NACHT"/>
    <property type="match status" value="1"/>
</dbReference>
<organism evidence="3 4">
    <name type="scientific">Corynespora cassiicola Philippines</name>
    <dbReference type="NCBI Taxonomy" id="1448308"/>
    <lineage>
        <taxon>Eukaryota</taxon>
        <taxon>Fungi</taxon>
        <taxon>Dikarya</taxon>
        <taxon>Ascomycota</taxon>
        <taxon>Pezizomycotina</taxon>
        <taxon>Dothideomycetes</taxon>
        <taxon>Pleosporomycetidae</taxon>
        <taxon>Pleosporales</taxon>
        <taxon>Corynesporascaceae</taxon>
        <taxon>Corynespora</taxon>
    </lineage>
</organism>